<gene>
    <name evidence="9" type="primary">rpsZ</name>
    <name evidence="9" type="synonym">rpsN</name>
    <name evidence="10" type="ORF">ENV67_07760</name>
</gene>
<evidence type="ECO:0000256" key="1">
    <source>
        <dbReference type="ARBA" id="ARBA00022723"/>
    </source>
</evidence>
<proteinExistence type="inferred from homology"/>
<comment type="subunit">
    <text evidence="9">Part of the 30S ribosomal subunit. Contacts proteins S3 and S10.</text>
</comment>
<evidence type="ECO:0000256" key="9">
    <source>
        <dbReference type="HAMAP-Rule" id="MF_01364"/>
    </source>
</evidence>
<dbReference type="PANTHER" id="PTHR19836">
    <property type="entry name" value="30S RIBOSOMAL PROTEIN S14"/>
    <property type="match status" value="1"/>
</dbReference>
<dbReference type="HAMAP" id="MF_01364_B">
    <property type="entry name" value="Ribosomal_uS14_2_B"/>
    <property type="match status" value="1"/>
</dbReference>
<dbReference type="GO" id="GO:0015935">
    <property type="term" value="C:small ribosomal subunit"/>
    <property type="evidence" value="ECO:0007669"/>
    <property type="project" value="TreeGrafter"/>
</dbReference>
<dbReference type="FunFam" id="4.10.830.10:FF:000001">
    <property type="entry name" value="30S ribosomal protein S14 type Z"/>
    <property type="match status" value="1"/>
</dbReference>
<organism evidence="10">
    <name type="scientific">candidate division WOR-3 bacterium</name>
    <dbReference type="NCBI Taxonomy" id="2052148"/>
    <lineage>
        <taxon>Bacteria</taxon>
        <taxon>Bacteria division WOR-3</taxon>
    </lineage>
</organism>
<dbReference type="PROSITE" id="PS00527">
    <property type="entry name" value="RIBOSOMAL_S14"/>
    <property type="match status" value="1"/>
</dbReference>
<feature type="binding site" evidence="9">
    <location>
        <position position="27"/>
    </location>
    <ligand>
        <name>Zn(2+)</name>
        <dbReference type="ChEBI" id="CHEBI:29105"/>
    </ligand>
</feature>
<dbReference type="GO" id="GO:0019843">
    <property type="term" value="F:rRNA binding"/>
    <property type="evidence" value="ECO:0007669"/>
    <property type="project" value="UniProtKB-UniRule"/>
</dbReference>
<evidence type="ECO:0000313" key="10">
    <source>
        <dbReference type="EMBL" id="HGW92417.1"/>
    </source>
</evidence>
<protein>
    <recommendedName>
        <fullName evidence="7 9">Small ribosomal subunit protein uS14</fullName>
    </recommendedName>
</protein>
<name>A0A7C4U841_UNCW3</name>
<comment type="function">
    <text evidence="9">Binds 16S rRNA, required for the assembly of 30S particles and may also be responsible for determining the conformation of the 16S rRNA at the A site.</text>
</comment>
<evidence type="ECO:0000256" key="6">
    <source>
        <dbReference type="ARBA" id="ARBA00023274"/>
    </source>
</evidence>
<keyword evidence="6 9" id="KW-0687">Ribonucleoprotein</keyword>
<keyword evidence="4 9" id="KW-0694">RNA-binding</keyword>
<dbReference type="InterPro" id="IPR043140">
    <property type="entry name" value="Ribosomal_uS14_sf"/>
</dbReference>
<keyword evidence="3 9" id="KW-0862">Zinc</keyword>
<dbReference type="GO" id="GO:0006412">
    <property type="term" value="P:translation"/>
    <property type="evidence" value="ECO:0007669"/>
    <property type="project" value="UniProtKB-UniRule"/>
</dbReference>
<dbReference type="InterPro" id="IPR001209">
    <property type="entry name" value="Ribosomal_uS14"/>
</dbReference>
<dbReference type="GO" id="GO:0003735">
    <property type="term" value="F:structural constituent of ribosome"/>
    <property type="evidence" value="ECO:0007669"/>
    <property type="project" value="InterPro"/>
</dbReference>
<evidence type="ECO:0000256" key="2">
    <source>
        <dbReference type="ARBA" id="ARBA00022730"/>
    </source>
</evidence>
<feature type="binding site" evidence="9">
    <location>
        <position position="40"/>
    </location>
    <ligand>
        <name>Zn(2+)</name>
        <dbReference type="ChEBI" id="CHEBI:29105"/>
    </ligand>
</feature>
<dbReference type="GO" id="GO:0008270">
    <property type="term" value="F:zinc ion binding"/>
    <property type="evidence" value="ECO:0007669"/>
    <property type="project" value="UniProtKB-UniRule"/>
</dbReference>
<comment type="caution">
    <text evidence="10">The sequence shown here is derived from an EMBL/GenBank/DDBJ whole genome shotgun (WGS) entry which is preliminary data.</text>
</comment>
<dbReference type="EMBL" id="DTHG01000095">
    <property type="protein sequence ID" value="HGW92417.1"/>
    <property type="molecule type" value="Genomic_DNA"/>
</dbReference>
<dbReference type="GO" id="GO:0005737">
    <property type="term" value="C:cytoplasm"/>
    <property type="evidence" value="ECO:0007669"/>
    <property type="project" value="UniProtKB-ARBA"/>
</dbReference>
<dbReference type="AlphaFoldDB" id="A0A7C4U841"/>
<sequence length="61" mass="7156">MARKAMILKAQKTPKFKVRKRNRCSRCGRPRGYYRDFGLCRICLRELALKGEIPGLKKASW</sequence>
<evidence type="ECO:0000256" key="4">
    <source>
        <dbReference type="ARBA" id="ARBA00022884"/>
    </source>
</evidence>
<evidence type="ECO:0000256" key="3">
    <source>
        <dbReference type="ARBA" id="ARBA00022833"/>
    </source>
</evidence>
<reference evidence="10" key="1">
    <citation type="journal article" date="2020" name="mSystems">
        <title>Genome- and Community-Level Interaction Insights into Carbon Utilization and Element Cycling Functions of Hydrothermarchaeota in Hydrothermal Sediment.</title>
        <authorList>
            <person name="Zhou Z."/>
            <person name="Liu Y."/>
            <person name="Xu W."/>
            <person name="Pan J."/>
            <person name="Luo Z.H."/>
            <person name="Li M."/>
        </authorList>
    </citation>
    <scope>NUCLEOTIDE SEQUENCE [LARGE SCALE GENOMIC DNA]</scope>
    <source>
        <strain evidence="10">SpSt-780</strain>
    </source>
</reference>
<accession>A0A7C4U841</accession>
<evidence type="ECO:0000256" key="5">
    <source>
        <dbReference type="ARBA" id="ARBA00022980"/>
    </source>
</evidence>
<feature type="binding site" evidence="9">
    <location>
        <position position="24"/>
    </location>
    <ligand>
        <name>Zn(2+)</name>
        <dbReference type="ChEBI" id="CHEBI:29105"/>
    </ligand>
</feature>
<keyword evidence="5 9" id="KW-0689">Ribosomal protein</keyword>
<feature type="binding site" evidence="9">
    <location>
        <position position="43"/>
    </location>
    <ligand>
        <name>Zn(2+)</name>
        <dbReference type="ChEBI" id="CHEBI:29105"/>
    </ligand>
</feature>
<comment type="similarity">
    <text evidence="8 9">Belongs to the universal ribosomal protein uS14 family. Zinc-binding uS14 subfamily.</text>
</comment>
<dbReference type="Gene3D" id="4.10.830.10">
    <property type="entry name" value="30s Ribosomal Protein S14, Chain N"/>
    <property type="match status" value="1"/>
</dbReference>
<evidence type="ECO:0000256" key="7">
    <source>
        <dbReference type="ARBA" id="ARBA00035167"/>
    </source>
</evidence>
<comment type="cofactor">
    <cofactor evidence="9">
        <name>Zn(2+)</name>
        <dbReference type="ChEBI" id="CHEBI:29105"/>
    </cofactor>
    <text evidence="9">Binds 1 zinc ion per subunit.</text>
</comment>
<keyword evidence="2 9" id="KW-0699">rRNA-binding</keyword>
<dbReference type="SUPFAM" id="SSF57716">
    <property type="entry name" value="Glucocorticoid receptor-like (DNA-binding domain)"/>
    <property type="match status" value="1"/>
</dbReference>
<evidence type="ECO:0000256" key="8">
    <source>
        <dbReference type="ARBA" id="ARBA00060857"/>
    </source>
</evidence>
<dbReference type="InterPro" id="IPR023053">
    <property type="entry name" value="Ribosomal_uS14_bact"/>
</dbReference>
<dbReference type="NCBIfam" id="NF005974">
    <property type="entry name" value="PRK08061.1"/>
    <property type="match status" value="1"/>
</dbReference>
<dbReference type="Pfam" id="PF00253">
    <property type="entry name" value="Ribosomal_S14"/>
    <property type="match status" value="1"/>
</dbReference>
<dbReference type="InterPro" id="IPR018271">
    <property type="entry name" value="Ribosomal_uS14_CS"/>
</dbReference>
<keyword evidence="1 9" id="KW-0479">Metal-binding</keyword>
<dbReference type="PANTHER" id="PTHR19836:SF19">
    <property type="entry name" value="SMALL RIBOSOMAL SUBUNIT PROTEIN US14M"/>
    <property type="match status" value="1"/>
</dbReference>